<proteinExistence type="predicted"/>
<dbReference type="Proteomes" id="UP000886188">
    <property type="component" value="Unassembled WGS sequence"/>
</dbReference>
<keyword evidence="1" id="KW-0472">Membrane</keyword>
<feature type="transmembrane region" description="Helical" evidence="1">
    <location>
        <begin position="39"/>
        <end position="56"/>
    </location>
</feature>
<keyword evidence="1" id="KW-1133">Transmembrane helix</keyword>
<sequence length="97" mass="11214">MTPELTLIVLAATVIALGYGFIYPRFAGNDFKRVSMQDVFATAVTLFIAASLYYNSSIEFNWLGFKLNWFWFTLLTYLIIEIPVCLLYAKKHNMKFP</sequence>
<dbReference type="EMBL" id="DRGM01000106">
    <property type="protein sequence ID" value="HEA16738.1"/>
    <property type="molecule type" value="Genomic_DNA"/>
</dbReference>
<reference evidence="2" key="1">
    <citation type="journal article" date="2020" name="mSystems">
        <title>Genome- and Community-Level Interaction Insights into Carbon Utilization and Element Cycling Functions of Hydrothermarchaeota in Hydrothermal Sediment.</title>
        <authorList>
            <person name="Zhou Z."/>
            <person name="Liu Y."/>
            <person name="Xu W."/>
            <person name="Pan J."/>
            <person name="Luo Z.H."/>
            <person name="Li M."/>
        </authorList>
    </citation>
    <scope>NUCLEOTIDE SEQUENCE [LARGE SCALE GENOMIC DNA]</scope>
    <source>
        <strain evidence="2">HyVt-346</strain>
    </source>
</reference>
<dbReference type="AlphaFoldDB" id="A0A7V1CYN7"/>
<comment type="caution">
    <text evidence="2">The sequence shown here is derived from an EMBL/GenBank/DDBJ whole genome shotgun (WGS) entry which is preliminary data.</text>
</comment>
<name>A0A7V1CYN7_9GAMM</name>
<evidence type="ECO:0000313" key="2">
    <source>
        <dbReference type="EMBL" id="HEA16738.1"/>
    </source>
</evidence>
<evidence type="ECO:0000256" key="1">
    <source>
        <dbReference type="SAM" id="Phobius"/>
    </source>
</evidence>
<keyword evidence="1" id="KW-0812">Transmembrane</keyword>
<accession>A0A7V1CYN7</accession>
<feature type="transmembrane region" description="Helical" evidence="1">
    <location>
        <begin position="68"/>
        <end position="89"/>
    </location>
</feature>
<feature type="transmembrane region" description="Helical" evidence="1">
    <location>
        <begin position="6"/>
        <end position="27"/>
    </location>
</feature>
<dbReference type="RefSeq" id="WP_304182094.1">
    <property type="nucleotide sequence ID" value="NZ_DRGM01000106.1"/>
</dbReference>
<protein>
    <submittedName>
        <fullName evidence="2">Uncharacterized protein</fullName>
    </submittedName>
</protein>
<organism evidence="2">
    <name type="scientific">Pseudoalteromonas prydzensis</name>
    <dbReference type="NCBI Taxonomy" id="182141"/>
    <lineage>
        <taxon>Bacteria</taxon>
        <taxon>Pseudomonadati</taxon>
        <taxon>Pseudomonadota</taxon>
        <taxon>Gammaproteobacteria</taxon>
        <taxon>Alteromonadales</taxon>
        <taxon>Pseudoalteromonadaceae</taxon>
        <taxon>Pseudoalteromonas</taxon>
    </lineage>
</organism>
<gene>
    <name evidence="2" type="ORF">ENH88_09895</name>
</gene>